<dbReference type="Proteomes" id="UP000038045">
    <property type="component" value="Unplaced"/>
</dbReference>
<evidence type="ECO:0000256" key="2">
    <source>
        <dbReference type="ARBA" id="ARBA00022460"/>
    </source>
</evidence>
<dbReference type="PANTHER" id="PTHR22907:SF40">
    <property type="entry name" value="TRANSMEMBRANE PROTEIN-RELATED"/>
    <property type="match status" value="1"/>
</dbReference>
<evidence type="ECO:0000256" key="5">
    <source>
        <dbReference type="ARBA" id="ARBA00022729"/>
    </source>
</evidence>
<evidence type="ECO:0000256" key="4">
    <source>
        <dbReference type="ARBA" id="ARBA00022692"/>
    </source>
</evidence>
<feature type="region of interest" description="Disordered" evidence="8">
    <location>
        <begin position="1078"/>
        <end position="1099"/>
    </location>
</feature>
<dbReference type="InterPro" id="IPR001507">
    <property type="entry name" value="ZP_dom"/>
</dbReference>
<feature type="transmembrane region" description="Helical" evidence="9">
    <location>
        <begin position="2232"/>
        <end position="2253"/>
    </location>
</feature>
<feature type="domain" description="VWFA" evidence="11">
    <location>
        <begin position="1732"/>
        <end position="1871"/>
    </location>
</feature>
<dbReference type="InterPro" id="IPR056953">
    <property type="entry name" value="CUT_N"/>
</dbReference>
<dbReference type="InterPro" id="IPR036465">
    <property type="entry name" value="vWFA_dom_sf"/>
</dbReference>
<feature type="signal peptide" evidence="10">
    <location>
        <begin position="1"/>
        <end position="20"/>
    </location>
</feature>
<evidence type="ECO:0000256" key="8">
    <source>
        <dbReference type="SAM" id="MobiDB-lite"/>
    </source>
</evidence>
<evidence type="ECO:0000256" key="1">
    <source>
        <dbReference type="ARBA" id="ARBA00004251"/>
    </source>
</evidence>
<dbReference type="WBParaSite" id="PTRK_0001549400.1">
    <property type="protein sequence ID" value="PTRK_0001549400.1"/>
    <property type="gene ID" value="PTRK_0001549400"/>
</dbReference>
<sequence>MVWRIFILFFIYFNKLLINGFAPPGTRPDIFEQSVRYPQEPRPVISKDGSSNVPRSPYEPPTAIHATRPPLPGYYQSTKPFTRGPFPFVPVTESPIKINLQNPQSLLEELNNKFYYGDNKENDKNNKIVSNTGIFYPIQKSSNGDMIGYVNVPYYEIPVTQTVKSQEVTILDTTTITTTTTRKLTTSMTTTKRTTTTATINSRTTSKRKIVPEVSKSIGNKVVTTSYFNPISSTTNGYPVIDISNPSIPSVKMVTIPNRNKFTHKNTVFNYLNKYSSNPANNYGYAAVPISPNIYDNNNIKYGDNNKIIQPSPPMTGGYYGPVSNVNKKKEEYMTPYFTKTRQHLVTINPKIEETLSSIASKVKSKPSTTGSYNTLPEVMTKSPPKYTTRAKSIPKISTHRPWWEISPTDKKLITQTNEYSQKSTSKLITRPPTFISSTTKKEKITLSTIKENQLYSLPPLETKEKIPLTIATKTPNIYTFEKTTQRSKLPQFPETYQTLSTIKSTKKVDQSMTFGENKKLDKEKIKNIKSEEEDNGFPSSSTMRSLSTKEFVTFKKKGSNFATKSMVDVTTKIPEITEEEIFEIIPKVDGKGQVEKVDKMTTMPEFKTFKPSLIFTTKPPITMKKFEKNSKRPEVFEKVTYKPEVTFETIAPMVIDRFKTTKSEIAIFETKTTTQMPNVSFETKAPIIIDRSQATRGETVTFEKETTTQVPNVSFETKAPIIIDRSQVTKGEIVTFEKETTTQVPNVFFETKAPIIIDRSQTTKGEIAVFEKETTTRIPNVSFETKAPIIIDRSQTTKGEIVIFENKTTSKITTQKPIVSLGTKIPVTSNRFPTTEGVTAIIEKETTTHVPKISFETIAPVTIDRFQTSKGVTAVFEEETTTQRPEILFETKTPIIIDGFQTTNEETAVFEEKTTTQSPQIFFKTTEPDVVFETGTPVKTNNLHQTTEEIATFDLDHEVTREGFEEEMTTVDMPKLKFRTSTYRPRVIQTTIKEATEVVPSRILTNEPTEAGKIETTITNAETPEVTVVKTLETTRTPITTKAFETTSNMFEEETFETVPFVKHNPKTTTLTIPQKHSESLLPEQESSEETVLSSTRTPELIPTTESLETTSQIFIEASTHAIATTIKEMLATSQGEDVDEIPFSPSEGVFSTSESPEGTTIGRVVVDGETSMETKSLKELCNTTEVTTLNEEEIFPTTEIIGNTHKSTQPIEELFPTEASISSTISSMENEKPFWIDRHSTTEGETIIPTNSVFTTENSTFIPSTEEETTIKNTSIPESSTIFIPTIEISTMETIDGNIFTSEGLAIPSSTIKIPGEENITTEEEGTPTTEKSEIAKELSTSEEEVPFSTETIFVPESSTIKSTEESSFIPESSTILTSTNETTDEGEPLSTKTIFIPESSTIKVNETSTNKEEIPFSTETIFESSTKMTEEEIYPTTIFSLSTEEEEIFPTTETSILAPSTKHSIETSTIKIILETIPFFDVNPSTTEGKFLEETHSTIHLTSLFSPKLQTTSQTITSIEEELTTSSIIETPTKLIKSLTIIKDKKKLPIITIPEIEGVEFISPNMTITKILDKNTKNFVPNDGGVGIKKNLIPIQVVTDIEKSIEMNENDFEKSLDKELDKMIPKILETLENDEKKDKLLGEELEKEVGKELEEVIKNNDTMLTSNEDIFNKNIEKTFLDRDYPDFNPPKDKVTDINGIINNENDDIKETTIEPCPYEPFIKDEPPSDVMFLIDGTKSMSSENFMRSLKMMGDIIMKFDNVGNNGTQFSLVQYTSQPFFEFSFKKHECRGDILKDIIETSFMKSDNETNNLDVVLNKVNKFGFSYHRGDRPEAKNFLIIFNGDDGVNENVNDSLNNMIKNDIDVYAICEDEESQDVFKDSIISKNIMSLNDGNIIAEKISNDIKKISKSKSNEEIQIVKIDCNDNELSVVIEVPKDFQGIFSTKDNLMNTNCSRKVPLEIGNGYKQIGFSFKDNDCGLSIIKNEELDGKNFSIIMNILKDEKIVTSLDKSYLVQCFLPNKDLMSVVKGEEKEIISDSIPIEVVPPTCEYSLHRDSINGPTVNLAVLGQTIYHKWECKGIEGIEKYYDMFIHNCFIGSHNKKNLINMVNEDGCVVGNSSIDKINYDSNKMIAYAKSRVISIDDIEHMKFSCKIGLCLKENEYCEGITPPQCDEEELSVTRHHRQTNTFNQALEENVETLLQIIKSFKFGAQRLIDKRNTFNYKDFEGPFISIMLILLITSLSVFIIITIYKKYKNPRFYDENISFSRASSIYSTKSCNMSVGMKIKMDSINFEDSDIFNRSLNEKYKGKKFEVDV</sequence>
<evidence type="ECO:0000256" key="7">
    <source>
        <dbReference type="ARBA" id="ARBA00023136"/>
    </source>
</evidence>
<dbReference type="PROSITE" id="PS50234">
    <property type="entry name" value="VWFA"/>
    <property type="match status" value="1"/>
</dbReference>
<feature type="domain" description="ZP" evidence="12">
    <location>
        <begin position="1925"/>
        <end position="2173"/>
    </location>
</feature>
<accession>A0A0N5A1J5</accession>
<keyword evidence="4 9" id="KW-0812">Transmembrane</keyword>
<dbReference type="InterPro" id="IPR051962">
    <property type="entry name" value="Cuticlin"/>
</dbReference>
<dbReference type="PROSITE" id="PS51034">
    <property type="entry name" value="ZP_2"/>
    <property type="match status" value="1"/>
</dbReference>
<dbReference type="GO" id="GO:0005886">
    <property type="term" value="C:plasma membrane"/>
    <property type="evidence" value="ECO:0007669"/>
    <property type="project" value="UniProtKB-SubCell"/>
</dbReference>
<feature type="region of interest" description="Disordered" evidence="8">
    <location>
        <begin position="41"/>
        <end position="70"/>
    </location>
</feature>
<keyword evidence="6 9" id="KW-1133">Transmembrane helix</keyword>
<keyword evidence="7 9" id="KW-0472">Membrane</keyword>
<protein>
    <submittedName>
        <fullName evidence="14">Chitin-binding type-2 domain-containing protein</fullName>
    </submittedName>
</protein>
<reference evidence="14" key="1">
    <citation type="submission" date="2017-02" db="UniProtKB">
        <authorList>
            <consortium name="WormBaseParasite"/>
        </authorList>
    </citation>
    <scope>IDENTIFICATION</scope>
</reference>
<organism evidence="13 14">
    <name type="scientific">Parastrongyloides trichosuri</name>
    <name type="common">Possum-specific nematode worm</name>
    <dbReference type="NCBI Taxonomy" id="131310"/>
    <lineage>
        <taxon>Eukaryota</taxon>
        <taxon>Metazoa</taxon>
        <taxon>Ecdysozoa</taxon>
        <taxon>Nematoda</taxon>
        <taxon>Chromadorea</taxon>
        <taxon>Rhabditida</taxon>
        <taxon>Tylenchina</taxon>
        <taxon>Panagrolaimomorpha</taxon>
        <taxon>Strongyloidoidea</taxon>
        <taxon>Strongyloididae</taxon>
        <taxon>Parastrongyloides</taxon>
    </lineage>
</organism>
<feature type="chain" id="PRO_5005892509" evidence="10">
    <location>
        <begin position="21"/>
        <end position="2318"/>
    </location>
</feature>
<keyword evidence="3" id="KW-1003">Cell membrane</keyword>
<evidence type="ECO:0000259" key="11">
    <source>
        <dbReference type="PROSITE" id="PS50234"/>
    </source>
</evidence>
<keyword evidence="2" id="KW-0193">Cuticle</keyword>
<dbReference type="STRING" id="131310.A0A0N5A1J5"/>
<dbReference type="PRINTS" id="PR00453">
    <property type="entry name" value="VWFADOMAIN"/>
</dbReference>
<comment type="subcellular location">
    <subcellularLocation>
        <location evidence="1">Cell membrane</location>
        <topology evidence="1">Single-pass type I membrane protein</topology>
    </subcellularLocation>
</comment>
<evidence type="ECO:0000259" key="12">
    <source>
        <dbReference type="PROSITE" id="PS51034"/>
    </source>
</evidence>
<name>A0A0N5A1J5_PARTI</name>
<dbReference type="SUPFAM" id="SSF53300">
    <property type="entry name" value="vWA-like"/>
    <property type="match status" value="1"/>
</dbReference>
<evidence type="ECO:0000313" key="13">
    <source>
        <dbReference type="Proteomes" id="UP000038045"/>
    </source>
</evidence>
<evidence type="ECO:0000256" key="10">
    <source>
        <dbReference type="SAM" id="SignalP"/>
    </source>
</evidence>
<evidence type="ECO:0000256" key="3">
    <source>
        <dbReference type="ARBA" id="ARBA00022475"/>
    </source>
</evidence>
<evidence type="ECO:0000256" key="6">
    <source>
        <dbReference type="ARBA" id="ARBA00022989"/>
    </source>
</evidence>
<proteinExistence type="predicted"/>
<dbReference type="Pfam" id="PF25057">
    <property type="entry name" value="CUT_N"/>
    <property type="match status" value="1"/>
</dbReference>
<dbReference type="InterPro" id="IPR057475">
    <property type="entry name" value="CUT_C"/>
</dbReference>
<dbReference type="PANTHER" id="PTHR22907">
    <property type="entry name" value="GH04558P"/>
    <property type="match status" value="1"/>
</dbReference>
<keyword evidence="5 10" id="KW-0732">Signal</keyword>
<dbReference type="SMART" id="SM00241">
    <property type="entry name" value="ZP"/>
    <property type="match status" value="1"/>
</dbReference>
<keyword evidence="13" id="KW-1185">Reference proteome</keyword>
<dbReference type="Pfam" id="PF25301">
    <property type="entry name" value="CUT_C"/>
    <property type="match status" value="1"/>
</dbReference>
<evidence type="ECO:0000256" key="9">
    <source>
        <dbReference type="SAM" id="Phobius"/>
    </source>
</evidence>
<evidence type="ECO:0000313" key="14">
    <source>
        <dbReference type="WBParaSite" id="PTRK_0001549400.1"/>
    </source>
</evidence>
<dbReference type="Pfam" id="PF00092">
    <property type="entry name" value="VWA"/>
    <property type="match status" value="1"/>
</dbReference>
<dbReference type="InterPro" id="IPR002035">
    <property type="entry name" value="VWF_A"/>
</dbReference>
<dbReference type="SMART" id="SM00327">
    <property type="entry name" value="VWA"/>
    <property type="match status" value="1"/>
</dbReference>
<dbReference type="Gene3D" id="3.40.50.410">
    <property type="entry name" value="von Willebrand factor, type A domain"/>
    <property type="match status" value="1"/>
</dbReference>
<dbReference type="GO" id="GO:0042302">
    <property type="term" value="F:structural constituent of cuticle"/>
    <property type="evidence" value="ECO:0007669"/>
    <property type="project" value="UniProtKB-KW"/>
</dbReference>